<evidence type="ECO:0000313" key="2">
    <source>
        <dbReference type="Proteomes" id="UP000054538"/>
    </source>
</evidence>
<reference evidence="2" key="2">
    <citation type="submission" date="2015-01" db="EMBL/GenBank/DDBJ databases">
        <title>Evolutionary Origins and Diversification of the Mycorrhizal Mutualists.</title>
        <authorList>
            <consortium name="DOE Joint Genome Institute"/>
            <consortium name="Mycorrhizal Genomics Consortium"/>
            <person name="Kohler A."/>
            <person name="Kuo A."/>
            <person name="Nagy L.G."/>
            <person name="Floudas D."/>
            <person name="Copeland A."/>
            <person name="Barry K.W."/>
            <person name="Cichocki N."/>
            <person name="Veneault-Fourrey C."/>
            <person name="LaButti K."/>
            <person name="Lindquist E.A."/>
            <person name="Lipzen A."/>
            <person name="Lundell T."/>
            <person name="Morin E."/>
            <person name="Murat C."/>
            <person name="Riley R."/>
            <person name="Ohm R."/>
            <person name="Sun H."/>
            <person name="Tunlid A."/>
            <person name="Henrissat B."/>
            <person name="Grigoriev I.V."/>
            <person name="Hibbett D.S."/>
            <person name="Martin F."/>
        </authorList>
    </citation>
    <scope>NUCLEOTIDE SEQUENCE [LARGE SCALE GENOMIC DNA]</scope>
    <source>
        <strain evidence="2">Ve08.2h10</strain>
    </source>
</reference>
<evidence type="ECO:0000313" key="1">
    <source>
        <dbReference type="EMBL" id="KIK78272.1"/>
    </source>
</evidence>
<reference evidence="1 2" key="1">
    <citation type="submission" date="2014-04" db="EMBL/GenBank/DDBJ databases">
        <authorList>
            <consortium name="DOE Joint Genome Institute"/>
            <person name="Kuo A."/>
            <person name="Kohler A."/>
            <person name="Jargeat P."/>
            <person name="Nagy L.G."/>
            <person name="Floudas D."/>
            <person name="Copeland A."/>
            <person name="Barry K.W."/>
            <person name="Cichocki N."/>
            <person name="Veneault-Fourrey C."/>
            <person name="LaButti K."/>
            <person name="Lindquist E.A."/>
            <person name="Lipzen A."/>
            <person name="Lundell T."/>
            <person name="Morin E."/>
            <person name="Murat C."/>
            <person name="Sun H."/>
            <person name="Tunlid A."/>
            <person name="Henrissat B."/>
            <person name="Grigoriev I.V."/>
            <person name="Hibbett D.S."/>
            <person name="Martin F."/>
            <person name="Nordberg H.P."/>
            <person name="Cantor M.N."/>
            <person name="Hua S.X."/>
        </authorList>
    </citation>
    <scope>NUCLEOTIDE SEQUENCE [LARGE SCALE GENOMIC DNA]</scope>
    <source>
        <strain evidence="1 2">Ve08.2h10</strain>
    </source>
</reference>
<organism evidence="1 2">
    <name type="scientific">Paxillus rubicundulus Ve08.2h10</name>
    <dbReference type="NCBI Taxonomy" id="930991"/>
    <lineage>
        <taxon>Eukaryota</taxon>
        <taxon>Fungi</taxon>
        <taxon>Dikarya</taxon>
        <taxon>Basidiomycota</taxon>
        <taxon>Agaricomycotina</taxon>
        <taxon>Agaricomycetes</taxon>
        <taxon>Agaricomycetidae</taxon>
        <taxon>Boletales</taxon>
        <taxon>Paxilineae</taxon>
        <taxon>Paxillaceae</taxon>
        <taxon>Paxillus</taxon>
    </lineage>
</organism>
<sequence>MGKYDHIPMLTGMENYHAWQTNMKYALGTEDLWCHVSMGIDPSDRLDFASIKPLPAVITQPTEAETLAIRKRLVDNVKTKCFIHCFLSTPIHQIVHNDQATTVHVIWEIIGQHYGCKDSSTQFVIHKQLAALCMKDGSDVSCYVGEHLSL</sequence>
<dbReference type="Pfam" id="PF14223">
    <property type="entry name" value="Retrotran_gag_2"/>
    <property type="match status" value="1"/>
</dbReference>
<dbReference type="InParanoid" id="A0A0D0C528"/>
<dbReference type="HOGENOM" id="CLU_048314_1_1_1"/>
<accession>A0A0D0C528</accession>
<dbReference type="Proteomes" id="UP000054538">
    <property type="component" value="Unassembled WGS sequence"/>
</dbReference>
<proteinExistence type="predicted"/>
<evidence type="ECO:0008006" key="3">
    <source>
        <dbReference type="Google" id="ProtNLM"/>
    </source>
</evidence>
<keyword evidence="2" id="KW-1185">Reference proteome</keyword>
<dbReference type="AlphaFoldDB" id="A0A0D0C528"/>
<gene>
    <name evidence="1" type="ORF">PAXRUDRAFT_164426</name>
</gene>
<dbReference type="EMBL" id="KN826646">
    <property type="protein sequence ID" value="KIK78272.1"/>
    <property type="molecule type" value="Genomic_DNA"/>
</dbReference>
<name>A0A0D0C528_9AGAM</name>
<protein>
    <recommendedName>
        <fullName evidence="3">DUF4219 domain-containing protein</fullName>
    </recommendedName>
</protein>